<dbReference type="PANTHER" id="PTHR11070">
    <property type="entry name" value="UVRD / RECB / PCRA DNA HELICASE FAMILY MEMBER"/>
    <property type="match status" value="1"/>
</dbReference>
<dbReference type="CDD" id="cd17932">
    <property type="entry name" value="DEXQc_UvrD"/>
    <property type="match status" value="1"/>
</dbReference>
<evidence type="ECO:0000256" key="12">
    <source>
        <dbReference type="SAM" id="Coils"/>
    </source>
</evidence>
<evidence type="ECO:0000256" key="9">
    <source>
        <dbReference type="ARBA" id="ARBA00034808"/>
    </source>
</evidence>
<proteinExistence type="inferred from homology"/>
<organism evidence="15 16">
    <name type="scientific">Clostridium amylolyticum</name>
    <dbReference type="NCBI Taxonomy" id="1121298"/>
    <lineage>
        <taxon>Bacteria</taxon>
        <taxon>Bacillati</taxon>
        <taxon>Bacillota</taxon>
        <taxon>Clostridia</taxon>
        <taxon>Eubacteriales</taxon>
        <taxon>Clostridiaceae</taxon>
        <taxon>Clostridium</taxon>
    </lineage>
</organism>
<evidence type="ECO:0000256" key="2">
    <source>
        <dbReference type="ARBA" id="ARBA00022741"/>
    </source>
</evidence>
<evidence type="ECO:0000256" key="1">
    <source>
        <dbReference type="ARBA" id="ARBA00009922"/>
    </source>
</evidence>
<dbReference type="InterPro" id="IPR000212">
    <property type="entry name" value="DNA_helicase_UvrD/REP"/>
</dbReference>
<comment type="catalytic activity">
    <reaction evidence="10">
        <text>ATP + H2O = ADP + phosphate + H(+)</text>
        <dbReference type="Rhea" id="RHEA:13065"/>
        <dbReference type="ChEBI" id="CHEBI:15377"/>
        <dbReference type="ChEBI" id="CHEBI:15378"/>
        <dbReference type="ChEBI" id="CHEBI:30616"/>
        <dbReference type="ChEBI" id="CHEBI:43474"/>
        <dbReference type="ChEBI" id="CHEBI:456216"/>
        <dbReference type="EC" id="5.6.2.4"/>
    </reaction>
</comment>
<dbReference type="InterPro" id="IPR014016">
    <property type="entry name" value="UvrD-like_ATP-bd"/>
</dbReference>
<dbReference type="GO" id="GO:0003677">
    <property type="term" value="F:DNA binding"/>
    <property type="evidence" value="ECO:0007669"/>
    <property type="project" value="UniProtKB-KW"/>
</dbReference>
<dbReference type="GO" id="GO:0005524">
    <property type="term" value="F:ATP binding"/>
    <property type="evidence" value="ECO:0007669"/>
    <property type="project" value="UniProtKB-UniRule"/>
</dbReference>
<dbReference type="GO" id="GO:0000725">
    <property type="term" value="P:recombinational repair"/>
    <property type="evidence" value="ECO:0007669"/>
    <property type="project" value="TreeGrafter"/>
</dbReference>
<dbReference type="PROSITE" id="PS51217">
    <property type="entry name" value="UVRD_HELICASE_CTER"/>
    <property type="match status" value="1"/>
</dbReference>
<evidence type="ECO:0000313" key="16">
    <source>
        <dbReference type="Proteomes" id="UP000184080"/>
    </source>
</evidence>
<dbReference type="SUPFAM" id="SSF52540">
    <property type="entry name" value="P-loop containing nucleoside triphosphate hydrolases"/>
    <property type="match status" value="1"/>
</dbReference>
<keyword evidence="6" id="KW-0238">DNA-binding</keyword>
<dbReference type="Pfam" id="PF00580">
    <property type="entry name" value="UvrD-helicase"/>
    <property type="match status" value="1"/>
</dbReference>
<dbReference type="Pfam" id="PF13361">
    <property type="entry name" value="UvrD_C"/>
    <property type="match status" value="1"/>
</dbReference>
<evidence type="ECO:0000313" key="15">
    <source>
        <dbReference type="EMBL" id="SHJ85588.1"/>
    </source>
</evidence>
<dbReference type="RefSeq" id="WP_073011205.1">
    <property type="nucleotide sequence ID" value="NZ_FQZO01000009.1"/>
</dbReference>
<reference evidence="15 16" key="1">
    <citation type="submission" date="2016-11" db="EMBL/GenBank/DDBJ databases">
        <authorList>
            <person name="Jaros S."/>
            <person name="Januszkiewicz K."/>
            <person name="Wedrychowicz H."/>
        </authorList>
    </citation>
    <scope>NUCLEOTIDE SEQUENCE [LARGE SCALE GENOMIC DNA]</scope>
    <source>
        <strain evidence="15 16">DSM 21864</strain>
    </source>
</reference>
<dbReference type="InterPro" id="IPR027417">
    <property type="entry name" value="P-loop_NTPase"/>
</dbReference>
<comment type="similarity">
    <text evidence="1">Belongs to the helicase family. UvrD subfamily.</text>
</comment>
<keyword evidence="7" id="KW-0413">Isomerase</keyword>
<dbReference type="PANTHER" id="PTHR11070:SF2">
    <property type="entry name" value="ATP-DEPENDENT DNA HELICASE SRS2"/>
    <property type="match status" value="1"/>
</dbReference>
<gene>
    <name evidence="15" type="ORF">SAMN05444401_4069</name>
</gene>
<dbReference type="Gene3D" id="1.10.486.10">
    <property type="entry name" value="PCRA, domain 4"/>
    <property type="match status" value="1"/>
</dbReference>
<evidence type="ECO:0000256" key="4">
    <source>
        <dbReference type="ARBA" id="ARBA00022806"/>
    </source>
</evidence>
<feature type="domain" description="UvrD-like helicase ATP-binding" evidence="13">
    <location>
        <begin position="3"/>
        <end position="271"/>
    </location>
</feature>
<dbReference type="GO" id="GO:0043138">
    <property type="term" value="F:3'-5' DNA helicase activity"/>
    <property type="evidence" value="ECO:0007669"/>
    <property type="project" value="UniProtKB-EC"/>
</dbReference>
<evidence type="ECO:0000256" key="5">
    <source>
        <dbReference type="ARBA" id="ARBA00022840"/>
    </source>
</evidence>
<evidence type="ECO:0000256" key="11">
    <source>
        <dbReference type="PROSITE-ProRule" id="PRU00560"/>
    </source>
</evidence>
<keyword evidence="2 11" id="KW-0547">Nucleotide-binding</keyword>
<evidence type="ECO:0000259" key="14">
    <source>
        <dbReference type="PROSITE" id="PS51217"/>
    </source>
</evidence>
<dbReference type="InterPro" id="IPR013986">
    <property type="entry name" value="DExx_box_DNA_helicase_dom_sf"/>
</dbReference>
<dbReference type="OrthoDB" id="9810135at2"/>
<sequence length="666" mass="77862">MSVNLDKCQQAAVKTEKNKVLVVAAPGSGKTTVIINRVYYLMKYKKISGDNIIVITFTRAAAQNMKKRFQKLWGNDKLPFFGTFHALFYKILKRHVGDIKIIEPGITFSIINNTLLGYLDEVGEDKVKEVLNNISVFKCGGMDIEYFNPSIDKEVFIHCKNNYESYKKKNNLWDFDDIQIETKRLFNSNTALLDSYRRLFKHILVDEFQDCDTLQIEIIKMLSKENTLFAVGDEDQCIYTFRGSQPECMVDFQKHFNQGVKYFLNYNYRSTNNIVEGSKSLITNNKKRYEKEIKAYRQDYGEIKVNYVLNEALQADAIASYIYNENCKGVNFSHHAVLFRTNQEARSLIDAFIRRKIPFIMLDKEYNFFEHFICKDILAYLKLSIDNKDRDSFIRIINKPFRYISKNSLLEVKNYTYYSDCFEILKSNKDMPAFQIKNLDNLQKDIAALNKTSLQSAINRIIMELGYLDYLKEYSVKYKVPFEDLQELLEDFIQSAEEYKSIVSFLAHVEVYTEEVRNNARKREGDSVIISTIHGVKGMEFSSVFIINCCEEFIPHRNSMDNNIEEERRLFYVGVTRAINKLNLYVPKNILGKNKEPSRFITESSFRGLAEAENTFKKDDYICHKAFNKGKILKIEDNVIEIRFSDGNCRKFDMDILVKNDLIKKI</sequence>
<evidence type="ECO:0000256" key="7">
    <source>
        <dbReference type="ARBA" id="ARBA00023235"/>
    </source>
</evidence>
<feature type="coiled-coil region" evidence="12">
    <location>
        <begin position="279"/>
        <end position="306"/>
    </location>
</feature>
<evidence type="ECO:0000256" key="6">
    <source>
        <dbReference type="ARBA" id="ARBA00023125"/>
    </source>
</evidence>
<protein>
    <recommendedName>
        <fullName evidence="9">DNA 3'-5' helicase</fullName>
        <ecNumber evidence="9">5.6.2.4</ecNumber>
    </recommendedName>
</protein>
<dbReference type="GO" id="GO:0016887">
    <property type="term" value="F:ATP hydrolysis activity"/>
    <property type="evidence" value="ECO:0007669"/>
    <property type="project" value="RHEA"/>
</dbReference>
<comment type="catalytic activity">
    <reaction evidence="8">
        <text>Couples ATP hydrolysis with the unwinding of duplex DNA by translocating in the 3'-5' direction.</text>
        <dbReference type="EC" id="5.6.2.4"/>
    </reaction>
</comment>
<evidence type="ECO:0000256" key="8">
    <source>
        <dbReference type="ARBA" id="ARBA00034617"/>
    </source>
</evidence>
<evidence type="ECO:0000256" key="10">
    <source>
        <dbReference type="ARBA" id="ARBA00048988"/>
    </source>
</evidence>
<evidence type="ECO:0000256" key="3">
    <source>
        <dbReference type="ARBA" id="ARBA00022801"/>
    </source>
</evidence>
<dbReference type="PROSITE" id="PS51198">
    <property type="entry name" value="UVRD_HELICASE_ATP_BIND"/>
    <property type="match status" value="1"/>
</dbReference>
<dbReference type="AlphaFoldDB" id="A0A1M6MQ23"/>
<keyword evidence="3 11" id="KW-0378">Hydrolase</keyword>
<feature type="binding site" evidence="11">
    <location>
        <begin position="24"/>
        <end position="31"/>
    </location>
    <ligand>
        <name>ATP</name>
        <dbReference type="ChEBI" id="CHEBI:30616"/>
    </ligand>
</feature>
<dbReference type="GO" id="GO:0005829">
    <property type="term" value="C:cytosol"/>
    <property type="evidence" value="ECO:0007669"/>
    <property type="project" value="TreeGrafter"/>
</dbReference>
<feature type="domain" description="UvrD-like helicase C-terminal" evidence="14">
    <location>
        <begin position="272"/>
        <end position="538"/>
    </location>
</feature>
<keyword evidence="16" id="KW-1185">Reference proteome</keyword>
<keyword evidence="4 11" id="KW-0347">Helicase</keyword>
<accession>A0A1M6MQ23</accession>
<dbReference type="GO" id="GO:0033202">
    <property type="term" value="C:DNA helicase complex"/>
    <property type="evidence" value="ECO:0007669"/>
    <property type="project" value="TreeGrafter"/>
</dbReference>
<dbReference type="Gene3D" id="3.40.50.300">
    <property type="entry name" value="P-loop containing nucleotide triphosphate hydrolases"/>
    <property type="match status" value="2"/>
</dbReference>
<keyword evidence="5 11" id="KW-0067">ATP-binding</keyword>
<dbReference type="InterPro" id="IPR014017">
    <property type="entry name" value="DNA_helicase_UvrD-like_C"/>
</dbReference>
<dbReference type="EMBL" id="FQZO01000009">
    <property type="protein sequence ID" value="SHJ85588.1"/>
    <property type="molecule type" value="Genomic_DNA"/>
</dbReference>
<evidence type="ECO:0000259" key="13">
    <source>
        <dbReference type="PROSITE" id="PS51198"/>
    </source>
</evidence>
<dbReference type="STRING" id="1121298.SAMN05444401_4069"/>
<dbReference type="Gene3D" id="1.10.10.160">
    <property type="match status" value="1"/>
</dbReference>
<keyword evidence="12" id="KW-0175">Coiled coil</keyword>
<name>A0A1M6MQ23_9CLOT</name>
<dbReference type="EC" id="5.6.2.4" evidence="9"/>
<dbReference type="Proteomes" id="UP000184080">
    <property type="component" value="Unassembled WGS sequence"/>
</dbReference>